<dbReference type="GO" id="GO:0000287">
    <property type="term" value="F:magnesium ion binding"/>
    <property type="evidence" value="ECO:0007669"/>
    <property type="project" value="InterPro"/>
</dbReference>
<dbReference type="Gene3D" id="3.30.930.10">
    <property type="entry name" value="Bira Bifunctional Protein, Domain 2"/>
    <property type="match status" value="1"/>
</dbReference>
<dbReference type="SUPFAM" id="SSF55681">
    <property type="entry name" value="Class II aaRS and biotin synthetases"/>
    <property type="match status" value="1"/>
</dbReference>
<feature type="region of interest" description="Disordered" evidence="10">
    <location>
        <begin position="420"/>
        <end position="450"/>
    </location>
</feature>
<evidence type="ECO:0000256" key="5">
    <source>
        <dbReference type="ARBA" id="ARBA00022741"/>
    </source>
</evidence>
<dbReference type="GO" id="GO:0009328">
    <property type="term" value="C:phenylalanine-tRNA ligase complex"/>
    <property type="evidence" value="ECO:0007669"/>
    <property type="project" value="TreeGrafter"/>
</dbReference>
<dbReference type="GO" id="GO:0006432">
    <property type="term" value="P:phenylalanyl-tRNA aminoacylation"/>
    <property type="evidence" value="ECO:0007669"/>
    <property type="project" value="InterPro"/>
</dbReference>
<comment type="cofactor">
    <cofactor evidence="1">
        <name>Mg(2+)</name>
        <dbReference type="ChEBI" id="CHEBI:18420"/>
    </cofactor>
</comment>
<dbReference type="EMBL" id="CANHGI010000002">
    <property type="protein sequence ID" value="CAI5443265.1"/>
    <property type="molecule type" value="Genomic_DNA"/>
</dbReference>
<keyword evidence="8" id="KW-0648">Protein biosynthesis</keyword>
<evidence type="ECO:0000313" key="12">
    <source>
        <dbReference type="EMBL" id="CAI5443265.1"/>
    </source>
</evidence>
<dbReference type="PANTHER" id="PTHR10947:SF0">
    <property type="entry name" value="PHENYLALANINE--TRNA LIGASE BETA SUBUNIT"/>
    <property type="match status" value="1"/>
</dbReference>
<keyword evidence="4" id="KW-0479">Metal-binding</keyword>
<evidence type="ECO:0000256" key="3">
    <source>
        <dbReference type="ARBA" id="ARBA00022598"/>
    </source>
</evidence>
<dbReference type="AlphaFoldDB" id="A0A9P1IEM7"/>
<dbReference type="InterPro" id="IPR045864">
    <property type="entry name" value="aa-tRNA-synth_II/BPL/LPL"/>
</dbReference>
<evidence type="ECO:0000256" key="6">
    <source>
        <dbReference type="ARBA" id="ARBA00022840"/>
    </source>
</evidence>
<sequence length="450" mass="50608">MSLEAQVVSPKTLKIVVPPTRHDILHACDFAEDVGVAYGYNNLVLRLPESNTVAVAFPINKLCDNLRIEIAAAGWTEALNFALCSRDDISAKLRQPKALEHAVHIGNPKTLEFQVARTSLLPGLLKTLASNRDMPLPLKLFELQDVIVKDSTTESKSKEQEEPHKEHSGTKIKEKISDLSVKTPTAVTAINSKTSTTTESTITLDVKQDAFGTLDDEEFEKAAANIPNQLNDEDEKDILRLAPKILKIAKRHKAMEKFLATLDVGLDKIIDHLHKNNLAIDEETKRIIKHRDKLKAAMMKEFLVSPQYLPKSWTAKFNQWKSEAENQKNGVNWFRILFAYPKHKSFDDGPEDIFGNFNKRDRGLLIGLILGPGDVKSFEETKREDDCQGMFLDTKLIEHAGNEPDLTSATKTYVNLEKMEKQASEPKISANLNNNKEKAENEKKKRGYEG</sequence>
<keyword evidence="13" id="KW-1185">Reference proteome</keyword>
<dbReference type="Proteomes" id="UP001152747">
    <property type="component" value="Unassembled WGS sequence"/>
</dbReference>
<dbReference type="PROSITE" id="PS51483">
    <property type="entry name" value="B5"/>
    <property type="match status" value="1"/>
</dbReference>
<proteinExistence type="predicted"/>
<evidence type="ECO:0000256" key="4">
    <source>
        <dbReference type="ARBA" id="ARBA00022723"/>
    </source>
</evidence>
<evidence type="ECO:0000256" key="2">
    <source>
        <dbReference type="ARBA" id="ARBA00012814"/>
    </source>
</evidence>
<feature type="region of interest" description="Disordered" evidence="10">
    <location>
        <begin position="152"/>
        <end position="173"/>
    </location>
</feature>
<feature type="compositionally biased region" description="Basic and acidic residues" evidence="10">
    <location>
        <begin position="435"/>
        <end position="450"/>
    </location>
</feature>
<dbReference type="InterPro" id="IPR045060">
    <property type="entry name" value="Phe-tRNA-ligase_IIc_bsu"/>
</dbReference>
<reference evidence="12" key="1">
    <citation type="submission" date="2022-11" db="EMBL/GenBank/DDBJ databases">
        <authorList>
            <person name="Kikuchi T."/>
        </authorList>
    </citation>
    <scope>NUCLEOTIDE SEQUENCE</scope>
    <source>
        <strain evidence="12">PS1010</strain>
    </source>
</reference>
<name>A0A9P1IEM7_9PELO</name>
<keyword evidence="7" id="KW-0460">Magnesium</keyword>
<protein>
    <recommendedName>
        <fullName evidence="2">phenylalanine--tRNA ligase</fullName>
        <ecNumber evidence="2">6.1.1.20</ecNumber>
    </recommendedName>
</protein>
<evidence type="ECO:0000256" key="8">
    <source>
        <dbReference type="ARBA" id="ARBA00022917"/>
    </source>
</evidence>
<evidence type="ECO:0000256" key="7">
    <source>
        <dbReference type="ARBA" id="ARBA00022842"/>
    </source>
</evidence>
<evidence type="ECO:0000256" key="9">
    <source>
        <dbReference type="ARBA" id="ARBA00023146"/>
    </source>
</evidence>
<dbReference type="Gene3D" id="3.30.56.10">
    <property type="match status" value="1"/>
</dbReference>
<dbReference type="SUPFAM" id="SSF46955">
    <property type="entry name" value="Putative DNA-binding domain"/>
    <property type="match status" value="1"/>
</dbReference>
<organism evidence="12 13">
    <name type="scientific">Caenorhabditis angaria</name>
    <dbReference type="NCBI Taxonomy" id="860376"/>
    <lineage>
        <taxon>Eukaryota</taxon>
        <taxon>Metazoa</taxon>
        <taxon>Ecdysozoa</taxon>
        <taxon>Nematoda</taxon>
        <taxon>Chromadorea</taxon>
        <taxon>Rhabditida</taxon>
        <taxon>Rhabditina</taxon>
        <taxon>Rhabditomorpha</taxon>
        <taxon>Rhabditoidea</taxon>
        <taxon>Rhabditidae</taxon>
        <taxon>Peloderinae</taxon>
        <taxon>Caenorhabditis</taxon>
    </lineage>
</organism>
<keyword evidence="9" id="KW-0030">Aminoacyl-tRNA synthetase</keyword>
<keyword evidence="3" id="KW-0436">Ligase</keyword>
<evidence type="ECO:0000313" key="13">
    <source>
        <dbReference type="Proteomes" id="UP001152747"/>
    </source>
</evidence>
<feature type="domain" description="B5" evidence="11">
    <location>
        <begin position="1"/>
        <end position="45"/>
    </location>
</feature>
<evidence type="ECO:0000256" key="10">
    <source>
        <dbReference type="SAM" id="MobiDB-lite"/>
    </source>
</evidence>
<keyword evidence="6" id="KW-0067">ATP-binding</keyword>
<dbReference type="GO" id="GO:0004826">
    <property type="term" value="F:phenylalanine-tRNA ligase activity"/>
    <property type="evidence" value="ECO:0007669"/>
    <property type="project" value="UniProtKB-EC"/>
</dbReference>
<dbReference type="InterPro" id="IPR009061">
    <property type="entry name" value="DNA-bd_dom_put_sf"/>
</dbReference>
<dbReference type="PANTHER" id="PTHR10947">
    <property type="entry name" value="PHENYLALANYL-TRNA SYNTHETASE BETA CHAIN AND LEUCINE-RICH REPEAT-CONTAINING PROTEIN 47"/>
    <property type="match status" value="1"/>
</dbReference>
<dbReference type="InterPro" id="IPR005147">
    <property type="entry name" value="tRNA_synthase_B5-dom"/>
</dbReference>
<gene>
    <name evidence="12" type="ORF">CAMP_LOCUS5902</name>
</gene>
<dbReference type="Pfam" id="PF03484">
    <property type="entry name" value="B5"/>
    <property type="match status" value="1"/>
</dbReference>
<dbReference type="GO" id="GO:0003723">
    <property type="term" value="F:RNA binding"/>
    <property type="evidence" value="ECO:0007669"/>
    <property type="project" value="InterPro"/>
</dbReference>
<accession>A0A9P1IEM7</accession>
<dbReference type="GO" id="GO:0005524">
    <property type="term" value="F:ATP binding"/>
    <property type="evidence" value="ECO:0007669"/>
    <property type="project" value="UniProtKB-KW"/>
</dbReference>
<keyword evidence="5" id="KW-0547">Nucleotide-binding</keyword>
<evidence type="ECO:0000259" key="11">
    <source>
        <dbReference type="PROSITE" id="PS51483"/>
    </source>
</evidence>
<dbReference type="OrthoDB" id="5855418at2759"/>
<comment type="caution">
    <text evidence="12">The sequence shown here is derived from an EMBL/GenBank/DDBJ whole genome shotgun (WGS) entry which is preliminary data.</text>
</comment>
<dbReference type="InterPro" id="IPR041616">
    <property type="entry name" value="PheRS_beta_core"/>
</dbReference>
<evidence type="ECO:0000256" key="1">
    <source>
        <dbReference type="ARBA" id="ARBA00001946"/>
    </source>
</evidence>
<dbReference type="EC" id="6.1.1.20" evidence="2"/>
<dbReference type="Pfam" id="PF17759">
    <property type="entry name" value="tRNA_synthFbeta"/>
    <property type="match status" value="1"/>
</dbReference>